<dbReference type="EMBL" id="QEQK01000003">
    <property type="protein sequence ID" value="PWN57052.1"/>
    <property type="molecule type" value="Genomic_DNA"/>
</dbReference>
<dbReference type="OrthoDB" id="9779853at2"/>
<organism evidence="2 3">
    <name type="scientific">Abyssibacter profundi</name>
    <dbReference type="NCBI Taxonomy" id="2182787"/>
    <lineage>
        <taxon>Bacteria</taxon>
        <taxon>Pseudomonadati</taxon>
        <taxon>Pseudomonadota</taxon>
        <taxon>Gammaproteobacteria</taxon>
        <taxon>Chromatiales</taxon>
        <taxon>Oceanococcaceae</taxon>
        <taxon>Abyssibacter</taxon>
    </lineage>
</organism>
<dbReference type="PANTHER" id="PTHR43689:SF8">
    <property type="entry name" value="ALPHA_BETA-HYDROLASES SUPERFAMILY PROTEIN"/>
    <property type="match status" value="1"/>
</dbReference>
<dbReference type="PRINTS" id="PR00111">
    <property type="entry name" value="ABHYDROLASE"/>
</dbReference>
<dbReference type="PANTHER" id="PTHR43689">
    <property type="entry name" value="HYDROLASE"/>
    <property type="match status" value="1"/>
</dbReference>
<dbReference type="Pfam" id="PF12697">
    <property type="entry name" value="Abhydrolase_6"/>
    <property type="match status" value="1"/>
</dbReference>
<keyword evidence="3" id="KW-1185">Reference proteome</keyword>
<evidence type="ECO:0000313" key="2">
    <source>
        <dbReference type="EMBL" id="PWN57052.1"/>
    </source>
</evidence>
<dbReference type="RefSeq" id="WP_109719133.1">
    <property type="nucleotide sequence ID" value="NZ_QEQK01000003.1"/>
</dbReference>
<dbReference type="InterPro" id="IPR029058">
    <property type="entry name" value="AB_hydrolase_fold"/>
</dbReference>
<dbReference type="InterPro" id="IPR000073">
    <property type="entry name" value="AB_hydrolase_1"/>
</dbReference>
<sequence>MLFWLLVVLALLVFAGRRRARLIEQDYPPVGELRRLDGREVHVVEAGEGPAIILLHGASSNLRDWTESLLPLLAREFRVIAIDRPGLGHSAASRDWLNPGDLADFVLNAADELGARQPVIVGHSWSGSVALAALTDQGHRVAGAVSLAGVASHWVGGIGWPTHLARVPILGRLFCHAVVPLLGPTMMPAAIAKIFRPNTVPEGYAERIAAPLALRPGAFWSNARDLVRLNRFLQTQSTRYRGITQPLLVIHGQDDAVVPFWNHGERLTALLPEAEVQLLPGMGHAPHHVAPEDIAERIAAFARRCQAAGDDRPAAV</sequence>
<dbReference type="Gene3D" id="3.40.50.1820">
    <property type="entry name" value="alpha/beta hydrolase"/>
    <property type="match status" value="1"/>
</dbReference>
<comment type="caution">
    <text evidence="2">The sequence shown here is derived from an EMBL/GenBank/DDBJ whole genome shotgun (WGS) entry which is preliminary data.</text>
</comment>
<gene>
    <name evidence="2" type="ORF">DEH80_03690</name>
</gene>
<dbReference type="SUPFAM" id="SSF53474">
    <property type="entry name" value="alpha/beta-Hydrolases"/>
    <property type="match status" value="1"/>
</dbReference>
<name>A0A363UNP8_9GAMM</name>
<reference evidence="2 3" key="1">
    <citation type="submission" date="2018-05" db="EMBL/GenBank/DDBJ databases">
        <title>Abyssibacter profundi OUC007T gen. nov., sp. nov, a marine bacterium isolated from seawater of the Mariana Trench.</title>
        <authorList>
            <person name="Zhou S."/>
        </authorList>
    </citation>
    <scope>NUCLEOTIDE SEQUENCE [LARGE SCALE GENOMIC DNA]</scope>
    <source>
        <strain evidence="2 3">OUC007</strain>
    </source>
</reference>
<feature type="domain" description="AB hydrolase-1" evidence="1">
    <location>
        <begin position="52"/>
        <end position="296"/>
    </location>
</feature>
<evidence type="ECO:0000313" key="3">
    <source>
        <dbReference type="Proteomes" id="UP000251800"/>
    </source>
</evidence>
<dbReference type="AlphaFoldDB" id="A0A363UNP8"/>
<proteinExistence type="predicted"/>
<dbReference type="Proteomes" id="UP000251800">
    <property type="component" value="Unassembled WGS sequence"/>
</dbReference>
<protein>
    <recommendedName>
        <fullName evidence="1">AB hydrolase-1 domain-containing protein</fullName>
    </recommendedName>
</protein>
<accession>A0A363UNP8</accession>
<evidence type="ECO:0000259" key="1">
    <source>
        <dbReference type="Pfam" id="PF12697"/>
    </source>
</evidence>